<sequence>PASSAAGAARPAAFSAAAEGTPRRSIRCW</sequence>
<name>A0A2J8RDF2_PONAB</name>
<evidence type="ECO:0000256" key="1">
    <source>
        <dbReference type="SAM" id="MobiDB-lite"/>
    </source>
</evidence>
<feature type="compositionally biased region" description="Low complexity" evidence="1">
    <location>
        <begin position="1"/>
        <end position="18"/>
    </location>
</feature>
<accession>A0A2J8RDF2</accession>
<feature type="non-terminal residue" evidence="2">
    <location>
        <position position="1"/>
    </location>
</feature>
<dbReference type="AlphaFoldDB" id="A0A2J8RDF2"/>
<gene>
    <name evidence="2" type="ORF">CR201_G0051700</name>
</gene>
<protein>
    <submittedName>
        <fullName evidence="2">T0183262 isoform 1</fullName>
    </submittedName>
</protein>
<dbReference type="EMBL" id="NDHI03003709">
    <property type="protein sequence ID" value="PNJ06536.1"/>
    <property type="molecule type" value="Genomic_DNA"/>
</dbReference>
<organism evidence="2">
    <name type="scientific">Pongo abelii</name>
    <name type="common">Sumatran orangutan</name>
    <name type="synonym">Pongo pygmaeus abelii</name>
    <dbReference type="NCBI Taxonomy" id="9601"/>
    <lineage>
        <taxon>Eukaryota</taxon>
        <taxon>Metazoa</taxon>
        <taxon>Chordata</taxon>
        <taxon>Craniata</taxon>
        <taxon>Vertebrata</taxon>
        <taxon>Euteleostomi</taxon>
        <taxon>Mammalia</taxon>
        <taxon>Eutheria</taxon>
        <taxon>Euarchontoglires</taxon>
        <taxon>Primates</taxon>
        <taxon>Haplorrhini</taxon>
        <taxon>Catarrhini</taxon>
        <taxon>Hominidae</taxon>
        <taxon>Pongo</taxon>
    </lineage>
</organism>
<comment type="caution">
    <text evidence="2">The sequence shown here is derived from an EMBL/GenBank/DDBJ whole genome shotgun (WGS) entry which is preliminary data.</text>
</comment>
<proteinExistence type="predicted"/>
<feature type="region of interest" description="Disordered" evidence="1">
    <location>
        <begin position="1"/>
        <end position="29"/>
    </location>
</feature>
<reference evidence="2" key="1">
    <citation type="submission" date="2017-12" db="EMBL/GenBank/DDBJ databases">
        <title>High-resolution comparative analysis of great ape genomes.</title>
        <authorList>
            <person name="Pollen A."/>
            <person name="Hastie A."/>
            <person name="Hormozdiari F."/>
            <person name="Dougherty M."/>
            <person name="Liu R."/>
            <person name="Chaisson M."/>
            <person name="Hoppe E."/>
            <person name="Hill C."/>
            <person name="Pang A."/>
            <person name="Hillier L."/>
            <person name="Baker C."/>
            <person name="Armstrong J."/>
            <person name="Shendure J."/>
            <person name="Paten B."/>
            <person name="Wilson R."/>
            <person name="Chao H."/>
            <person name="Schneider V."/>
            <person name="Ventura M."/>
            <person name="Kronenberg Z."/>
            <person name="Murali S."/>
            <person name="Gordon D."/>
            <person name="Cantsilieris S."/>
            <person name="Munson K."/>
            <person name="Nelson B."/>
            <person name="Raja A."/>
            <person name="Underwood J."/>
            <person name="Diekhans M."/>
            <person name="Fiddes I."/>
            <person name="Haussler D."/>
            <person name="Eichler E."/>
        </authorList>
    </citation>
    <scope>NUCLEOTIDE SEQUENCE [LARGE SCALE GENOMIC DNA]</scope>
    <source>
        <strain evidence="2">Susie</strain>
    </source>
</reference>
<evidence type="ECO:0000313" key="2">
    <source>
        <dbReference type="EMBL" id="PNJ06536.1"/>
    </source>
</evidence>